<evidence type="ECO:0000313" key="4">
    <source>
        <dbReference type="Proteomes" id="UP001362999"/>
    </source>
</evidence>
<keyword evidence="2" id="KW-1133">Transmembrane helix</keyword>
<organism evidence="3 4">
    <name type="scientific">Favolaschia claudopus</name>
    <dbReference type="NCBI Taxonomy" id="2862362"/>
    <lineage>
        <taxon>Eukaryota</taxon>
        <taxon>Fungi</taxon>
        <taxon>Dikarya</taxon>
        <taxon>Basidiomycota</taxon>
        <taxon>Agaricomycotina</taxon>
        <taxon>Agaricomycetes</taxon>
        <taxon>Agaricomycetidae</taxon>
        <taxon>Agaricales</taxon>
        <taxon>Marasmiineae</taxon>
        <taxon>Mycenaceae</taxon>
        <taxon>Favolaschia</taxon>
    </lineage>
</organism>
<evidence type="ECO:0000256" key="1">
    <source>
        <dbReference type="SAM" id="MobiDB-lite"/>
    </source>
</evidence>
<dbReference type="AlphaFoldDB" id="A0AAW0B9G2"/>
<evidence type="ECO:0000313" key="3">
    <source>
        <dbReference type="EMBL" id="KAK7022673.1"/>
    </source>
</evidence>
<dbReference type="EMBL" id="JAWWNJ010000037">
    <property type="protein sequence ID" value="KAK7022673.1"/>
    <property type="molecule type" value="Genomic_DNA"/>
</dbReference>
<protein>
    <recommendedName>
        <fullName evidence="5">Transmembrane protein</fullName>
    </recommendedName>
</protein>
<proteinExistence type="predicted"/>
<name>A0AAW0B9G2_9AGAR</name>
<feature type="transmembrane region" description="Helical" evidence="2">
    <location>
        <begin position="108"/>
        <end position="129"/>
    </location>
</feature>
<feature type="transmembrane region" description="Helical" evidence="2">
    <location>
        <begin position="80"/>
        <end position="102"/>
    </location>
</feature>
<feature type="compositionally biased region" description="Basic and acidic residues" evidence="1">
    <location>
        <begin position="527"/>
        <end position="540"/>
    </location>
</feature>
<comment type="caution">
    <text evidence="3">The sequence shown here is derived from an EMBL/GenBank/DDBJ whole genome shotgun (WGS) entry which is preliminary data.</text>
</comment>
<sequence>MAKRLQFPAFLFNPLLRVWNLRLLLLWSALNIYLIFAAIPNYSYPTLTLALTFIAPSIVIFHHLIVLIPWPWSGTVLMDLCLAGIEIASEIVSLVVSLVVILRQPGDATLWGLAFCGTFGILLLLSILAASARVATIAKCDQPLTHQHFSMLGGCRRTYPAYTPFRMFFGRAIARPLVRRRRAHSGRKGNDAFDELLMASHPADLPPVLMAVVMAVFPNPKFPESPSPFSSLLLPQIYIKTFYYGVQRRHSPLGNASIRVSSANPRVPVNVTMVPQRMELEPCERVVLAVQFFGVDCPLRWIDVSKISISMDIEGNSDTQARVRLISSDEDQDFPVDEDLTYDDMSIMLFPGSQLVGEFTWIRLDLMPRSHWGYIISPASTVYIAEVRNLQPQPHPISTSANVATLILHQQHSYTMRVLQETVDSTTFTGISTFGGFWTFLSGTFALLFGAHVLYFMLGRRPLSALGIAHIFQRKALIRQWHEDFPAIHTEGGSPGSKNAGIIAFIRNRLVDLDPDPREFEDELDIEAQRKDSTEEDKPSEIIQTNRNPIEACSSFSTSGEVGYLFDEIPLLDVDLGSSGTFDNFP</sequence>
<evidence type="ECO:0008006" key="5">
    <source>
        <dbReference type="Google" id="ProtNLM"/>
    </source>
</evidence>
<feature type="region of interest" description="Disordered" evidence="1">
    <location>
        <begin position="526"/>
        <end position="549"/>
    </location>
</feature>
<accession>A0AAW0B9G2</accession>
<feature type="transmembrane region" description="Helical" evidence="2">
    <location>
        <begin position="437"/>
        <end position="458"/>
    </location>
</feature>
<feature type="transmembrane region" description="Helical" evidence="2">
    <location>
        <begin position="46"/>
        <end position="68"/>
    </location>
</feature>
<gene>
    <name evidence="3" type="ORF">R3P38DRAFT_3357504</name>
</gene>
<feature type="transmembrane region" description="Helical" evidence="2">
    <location>
        <begin position="21"/>
        <end position="40"/>
    </location>
</feature>
<keyword evidence="2" id="KW-0472">Membrane</keyword>
<reference evidence="3 4" key="1">
    <citation type="journal article" date="2024" name="J Genomics">
        <title>Draft genome sequencing and assembly of Favolaschia claudopus CIRM-BRFM 2984 isolated from oak limbs.</title>
        <authorList>
            <person name="Navarro D."/>
            <person name="Drula E."/>
            <person name="Chaduli D."/>
            <person name="Cazenave R."/>
            <person name="Ahrendt S."/>
            <person name="Wang J."/>
            <person name="Lipzen A."/>
            <person name="Daum C."/>
            <person name="Barry K."/>
            <person name="Grigoriev I.V."/>
            <person name="Favel A."/>
            <person name="Rosso M.N."/>
            <person name="Martin F."/>
        </authorList>
    </citation>
    <scope>NUCLEOTIDE SEQUENCE [LARGE SCALE GENOMIC DNA]</scope>
    <source>
        <strain evidence="3 4">CIRM-BRFM 2984</strain>
    </source>
</reference>
<keyword evidence="2" id="KW-0812">Transmembrane</keyword>
<keyword evidence="4" id="KW-1185">Reference proteome</keyword>
<evidence type="ECO:0000256" key="2">
    <source>
        <dbReference type="SAM" id="Phobius"/>
    </source>
</evidence>
<dbReference type="Proteomes" id="UP001362999">
    <property type="component" value="Unassembled WGS sequence"/>
</dbReference>